<dbReference type="PANTHER" id="PTHR33164:SF43">
    <property type="entry name" value="HTH-TYPE TRANSCRIPTIONAL REPRESSOR YETL"/>
    <property type="match status" value="1"/>
</dbReference>
<accession>A0A9X7P5G2</accession>
<dbReference type="SUPFAM" id="SSF46785">
    <property type="entry name" value="Winged helix' DNA-binding domain"/>
    <property type="match status" value="1"/>
</dbReference>
<dbReference type="PROSITE" id="PS50995">
    <property type="entry name" value="HTH_MARR_2"/>
    <property type="match status" value="1"/>
</dbReference>
<name>A0A9X7P5G2_9FIRM</name>
<feature type="domain" description="HTH marR-type" evidence="1">
    <location>
        <begin position="8"/>
        <end position="140"/>
    </location>
</feature>
<dbReference type="Proteomes" id="UP000239430">
    <property type="component" value="Unassembled WGS sequence"/>
</dbReference>
<dbReference type="InterPro" id="IPR036388">
    <property type="entry name" value="WH-like_DNA-bd_sf"/>
</dbReference>
<dbReference type="Pfam" id="PF01047">
    <property type="entry name" value="MarR"/>
    <property type="match status" value="1"/>
</dbReference>
<comment type="caution">
    <text evidence="2">The sequence shown here is derived from an EMBL/GenBank/DDBJ whole genome shotgun (WGS) entry which is preliminary data.</text>
</comment>
<dbReference type="GO" id="GO:0003700">
    <property type="term" value="F:DNA-binding transcription factor activity"/>
    <property type="evidence" value="ECO:0007669"/>
    <property type="project" value="InterPro"/>
</dbReference>
<proteinExistence type="predicted"/>
<gene>
    <name evidence="2" type="primary">mgrA</name>
    <name evidence="2" type="ORF">MOST_26430</name>
</gene>
<protein>
    <submittedName>
        <fullName evidence="2">HTH-type transcriptional regulator MgrA</fullName>
    </submittedName>
</protein>
<dbReference type="AlphaFoldDB" id="A0A9X7P5G2"/>
<dbReference type="RefSeq" id="WP_244267074.1">
    <property type="nucleotide sequence ID" value="NZ_PVXL01000060.1"/>
</dbReference>
<evidence type="ECO:0000313" key="3">
    <source>
        <dbReference type="Proteomes" id="UP000239430"/>
    </source>
</evidence>
<evidence type="ECO:0000259" key="1">
    <source>
        <dbReference type="PROSITE" id="PS50995"/>
    </source>
</evidence>
<dbReference type="GO" id="GO:0006950">
    <property type="term" value="P:response to stress"/>
    <property type="evidence" value="ECO:0007669"/>
    <property type="project" value="TreeGrafter"/>
</dbReference>
<dbReference type="InterPro" id="IPR039422">
    <property type="entry name" value="MarR/SlyA-like"/>
</dbReference>
<keyword evidence="3" id="KW-1185">Reference proteome</keyword>
<organism evidence="2 3">
    <name type="scientific">Neomoorella stamsii</name>
    <dbReference type="NCBI Taxonomy" id="1266720"/>
    <lineage>
        <taxon>Bacteria</taxon>
        <taxon>Bacillati</taxon>
        <taxon>Bacillota</taxon>
        <taxon>Clostridia</taxon>
        <taxon>Neomoorellales</taxon>
        <taxon>Neomoorellaceae</taxon>
        <taxon>Neomoorella</taxon>
    </lineage>
</organism>
<dbReference type="InterPro" id="IPR036390">
    <property type="entry name" value="WH_DNA-bd_sf"/>
</dbReference>
<dbReference type="SMART" id="SM00347">
    <property type="entry name" value="HTH_MARR"/>
    <property type="match status" value="1"/>
</dbReference>
<sequence length="152" mass="17496">MAGLAEETQELELLLRQINYLMNHYTRTYLSGRGLTMPRFWVLSNLAPDKPITMGELQRRLFLAPATITGLVDGLVEEKLVRRWRDDNDRRLVYLALTPAGEEFLAGILQYRSSVLEKALVNQDDINLGQLNAFLRLLLTNLRYLCPHLRSP</sequence>
<dbReference type="Gene3D" id="1.10.10.10">
    <property type="entry name" value="Winged helix-like DNA-binding domain superfamily/Winged helix DNA-binding domain"/>
    <property type="match status" value="1"/>
</dbReference>
<dbReference type="EMBL" id="PVXL01000060">
    <property type="protein sequence ID" value="PRR71112.1"/>
    <property type="molecule type" value="Genomic_DNA"/>
</dbReference>
<dbReference type="InterPro" id="IPR000835">
    <property type="entry name" value="HTH_MarR-typ"/>
</dbReference>
<dbReference type="PANTHER" id="PTHR33164">
    <property type="entry name" value="TRANSCRIPTIONAL REGULATOR, MARR FAMILY"/>
    <property type="match status" value="1"/>
</dbReference>
<evidence type="ECO:0000313" key="2">
    <source>
        <dbReference type="EMBL" id="PRR71112.1"/>
    </source>
</evidence>
<reference evidence="2 3" key="1">
    <citation type="submission" date="2018-03" db="EMBL/GenBank/DDBJ databases">
        <title>Genome sequence of Moorella stamsii DSM 26217.</title>
        <authorList>
            <person name="Poehlein A."/>
            <person name="Daniel R."/>
        </authorList>
    </citation>
    <scope>NUCLEOTIDE SEQUENCE [LARGE SCALE GENOMIC DNA]</scope>
    <source>
        <strain evidence="3">DSM 26217</strain>
    </source>
</reference>